<keyword evidence="3 6" id="KW-0687">Ribonucleoprotein</keyword>
<dbReference type="PANTHER" id="PTHR13718">
    <property type="entry name" value="RIBOSOMAL S SUBUNIT"/>
    <property type="match status" value="1"/>
</dbReference>
<dbReference type="GO" id="GO:0006412">
    <property type="term" value="P:translation"/>
    <property type="evidence" value="ECO:0007669"/>
    <property type="project" value="InterPro"/>
</dbReference>
<evidence type="ECO:0000256" key="1">
    <source>
        <dbReference type="ARBA" id="ARBA00008945"/>
    </source>
</evidence>
<dbReference type="Gene3D" id="3.30.230.10">
    <property type="match status" value="1"/>
</dbReference>
<dbReference type="SUPFAM" id="SSF54768">
    <property type="entry name" value="dsRNA-binding domain-like"/>
    <property type="match status" value="1"/>
</dbReference>
<dbReference type="InterPro" id="IPR014721">
    <property type="entry name" value="Ribsml_uS5_D2-typ_fold_subgr"/>
</dbReference>
<evidence type="ECO:0000256" key="2">
    <source>
        <dbReference type="ARBA" id="ARBA00022980"/>
    </source>
</evidence>
<evidence type="ECO:0000256" key="3">
    <source>
        <dbReference type="ARBA" id="ARBA00023274"/>
    </source>
</evidence>
<dbReference type="PANTHER" id="PTHR13718:SF4">
    <property type="entry name" value="40S RIBOSOMAL PROTEIN S2"/>
    <property type="match status" value="1"/>
</dbReference>
<dbReference type="InterPro" id="IPR000851">
    <property type="entry name" value="Ribosomal_uS5"/>
</dbReference>
<dbReference type="Pfam" id="PF03719">
    <property type="entry name" value="Ribosomal_S5_C"/>
    <property type="match status" value="1"/>
</dbReference>
<dbReference type="Pfam" id="PF00333">
    <property type="entry name" value="Ribosomal_S5"/>
    <property type="match status" value="1"/>
</dbReference>
<dbReference type="EMBL" id="SGPL01001324">
    <property type="protein sequence ID" value="THH03541.1"/>
    <property type="molecule type" value="Genomic_DNA"/>
</dbReference>
<reference evidence="9 10" key="1">
    <citation type="submission" date="2019-02" db="EMBL/GenBank/DDBJ databases">
        <title>Genome sequencing of the rare red list fungi Bondarzewia mesenterica.</title>
        <authorList>
            <person name="Buettner E."/>
            <person name="Kellner H."/>
        </authorList>
    </citation>
    <scope>NUCLEOTIDE SEQUENCE [LARGE SCALE GENOMIC DNA]</scope>
    <source>
        <strain evidence="9 10">DSM 108281</strain>
    </source>
</reference>
<name>A0A4S4KYL1_9AGAM</name>
<keyword evidence="10" id="KW-1185">Reference proteome</keyword>
<dbReference type="NCBIfam" id="TIGR01020">
    <property type="entry name" value="uS5_euk_arch"/>
    <property type="match status" value="1"/>
</dbReference>
<feature type="domain" description="S5 DRBM" evidence="8">
    <location>
        <begin position="155"/>
        <end position="218"/>
    </location>
</feature>
<dbReference type="OrthoDB" id="10253125at2759"/>
<dbReference type="Proteomes" id="UP000310158">
    <property type="component" value="Unassembled WGS sequence"/>
</dbReference>
<dbReference type="AlphaFoldDB" id="A0A4S4KYL1"/>
<evidence type="ECO:0000313" key="9">
    <source>
        <dbReference type="EMBL" id="THH03541.1"/>
    </source>
</evidence>
<keyword evidence="2 6" id="KW-0689">Ribosomal protein</keyword>
<gene>
    <name evidence="9" type="ORF">EW146_g10414</name>
</gene>
<feature type="non-terminal residue" evidence="9">
    <location>
        <position position="1"/>
    </location>
</feature>
<dbReference type="GO" id="GO:0003723">
    <property type="term" value="F:RNA binding"/>
    <property type="evidence" value="ECO:0007669"/>
    <property type="project" value="InterPro"/>
</dbReference>
<protein>
    <recommendedName>
        <fullName evidence="4">Small ribosomal subunit protein uS5</fullName>
    </recommendedName>
    <alternativeName>
        <fullName evidence="5">40S ribosomal protein S2</fullName>
    </alternativeName>
</protein>
<dbReference type="InterPro" id="IPR013810">
    <property type="entry name" value="Ribosomal_uS5_N"/>
</dbReference>
<dbReference type="FunFam" id="3.30.160.20:FF:000002">
    <property type="entry name" value="40S ribosomal protein S2"/>
    <property type="match status" value="1"/>
</dbReference>
<evidence type="ECO:0000256" key="7">
    <source>
        <dbReference type="RuleBase" id="RU003823"/>
    </source>
</evidence>
<dbReference type="GO" id="GO:0022627">
    <property type="term" value="C:cytosolic small ribosomal subunit"/>
    <property type="evidence" value="ECO:0007669"/>
    <property type="project" value="TreeGrafter"/>
</dbReference>
<dbReference type="SUPFAM" id="SSF54211">
    <property type="entry name" value="Ribosomal protein S5 domain 2-like"/>
    <property type="match status" value="1"/>
</dbReference>
<evidence type="ECO:0000313" key="10">
    <source>
        <dbReference type="Proteomes" id="UP000310158"/>
    </source>
</evidence>
<dbReference type="FunFam" id="3.30.230.10:FF:000004">
    <property type="entry name" value="40S ribosomal protein S2"/>
    <property type="match status" value="1"/>
</dbReference>
<dbReference type="InterPro" id="IPR005711">
    <property type="entry name" value="Ribosomal_uS5_euk/arc"/>
</dbReference>
<evidence type="ECO:0000256" key="6">
    <source>
        <dbReference type="PROSITE-ProRule" id="PRU00268"/>
    </source>
</evidence>
<dbReference type="PROSITE" id="PS50881">
    <property type="entry name" value="S5_DSRBD"/>
    <property type="match status" value="1"/>
</dbReference>
<dbReference type="InterPro" id="IPR020568">
    <property type="entry name" value="Ribosomal_Su5_D2-typ_SF"/>
</dbReference>
<dbReference type="Gene3D" id="3.30.160.20">
    <property type="match status" value="1"/>
</dbReference>
<organism evidence="9 10">
    <name type="scientific">Bondarzewia mesenterica</name>
    <dbReference type="NCBI Taxonomy" id="1095465"/>
    <lineage>
        <taxon>Eukaryota</taxon>
        <taxon>Fungi</taxon>
        <taxon>Dikarya</taxon>
        <taxon>Basidiomycota</taxon>
        <taxon>Agaricomycotina</taxon>
        <taxon>Agaricomycetes</taxon>
        <taxon>Russulales</taxon>
        <taxon>Bondarzewiaceae</taxon>
        <taxon>Bondarzewia</taxon>
    </lineage>
</organism>
<dbReference type="InterPro" id="IPR005324">
    <property type="entry name" value="Ribosomal_uS5_C"/>
</dbReference>
<evidence type="ECO:0000259" key="8">
    <source>
        <dbReference type="PROSITE" id="PS50881"/>
    </source>
</evidence>
<comment type="caution">
    <text evidence="9">The sequence shown here is derived from an EMBL/GenBank/DDBJ whole genome shotgun (WGS) entry which is preliminary data.</text>
</comment>
<dbReference type="PROSITE" id="PS00585">
    <property type="entry name" value="RIBOSOMAL_S5"/>
    <property type="match status" value="1"/>
</dbReference>
<sequence length="335" mass="36550">SKYPGSSPLGQAQVTLVTPRQDRIPISVKLVRQALLSQNFKTQEVGNRMDGYLDIWMEYRCDYASGQARNFSAQTTWLTLDADVADSDGVVAIEGVDVDAVVAEAARMRRRNGAVPVTKLGRLVKDGKIKSMEEIYLFSLPVKEYQIVDFFLPNLKDEVMKIMPVQKQTRAGQRTRFKAFVAIGDFDGHVGLGVKCAKEVATAIRGAIILAKLSIIPVRRGYWGANLGAPHTVPSKVSGKVGSVMCRLIPAPRGTGIVAAPASKRLLQLAGVSDVYTQSKGSTATMGNFLKATFAAITKTYSFLTPDLWREIAVSKVPYDEHSAHLQLAGKKMAY</sequence>
<comment type="similarity">
    <text evidence="1 7">Belongs to the universal ribosomal protein uS5 family.</text>
</comment>
<dbReference type="GO" id="GO:0003735">
    <property type="term" value="F:structural constituent of ribosome"/>
    <property type="evidence" value="ECO:0007669"/>
    <property type="project" value="UniProtKB-UniRule"/>
</dbReference>
<evidence type="ECO:0000256" key="4">
    <source>
        <dbReference type="ARBA" id="ARBA00035255"/>
    </source>
</evidence>
<dbReference type="InterPro" id="IPR018192">
    <property type="entry name" value="Ribosomal_uS5_N_CS"/>
</dbReference>
<evidence type="ECO:0000256" key="5">
    <source>
        <dbReference type="ARBA" id="ARBA00035407"/>
    </source>
</evidence>
<accession>A0A4S4KYL1</accession>
<proteinExistence type="inferred from homology"/>